<proteinExistence type="predicted"/>
<sequence length="269" mass="28496">MSSYVITGASRGLGFEFLRQLSADPSNTVIGLVRGTAATETKVAELGRKNIHILKGDLTEYSSLKRAAEETAKITGGSLDYLIANAAFVSRWSAYDPIGVLGKDSSKLEEDLKETLNANVVGNVHLFNLFTPLILKGKVKKVISISTGLADYELLSKFEIEGGAPYSISKAALNAAVAHFSAQYAKDGVLFISISPGVVETGQHANATPEQLQKAMAMGGKFVAYAPHFTGPAQPESSVKDVISVYEKASVAAGDGGSFISHLGNKQWI</sequence>
<protein>
    <submittedName>
        <fullName evidence="1">NAD(P)-binding protein</fullName>
    </submittedName>
</protein>
<dbReference type="SUPFAM" id="SSF51735">
    <property type="entry name" value="NAD(P)-binding Rossmann-fold domains"/>
    <property type="match status" value="1"/>
</dbReference>
<name>A0A6A6UD59_9PEZI</name>
<dbReference type="InterPro" id="IPR036291">
    <property type="entry name" value="NAD(P)-bd_dom_sf"/>
</dbReference>
<dbReference type="AlphaFoldDB" id="A0A6A6UD59"/>
<dbReference type="GO" id="GO:0016616">
    <property type="term" value="F:oxidoreductase activity, acting on the CH-OH group of donors, NAD or NADP as acceptor"/>
    <property type="evidence" value="ECO:0007669"/>
    <property type="project" value="TreeGrafter"/>
</dbReference>
<accession>A0A6A6UD59</accession>
<evidence type="ECO:0000313" key="2">
    <source>
        <dbReference type="Proteomes" id="UP000799302"/>
    </source>
</evidence>
<evidence type="ECO:0000313" key="1">
    <source>
        <dbReference type="EMBL" id="KAF2670229.1"/>
    </source>
</evidence>
<keyword evidence="2" id="KW-1185">Reference proteome</keyword>
<gene>
    <name evidence="1" type="ORF">BT63DRAFT_400425</name>
</gene>
<dbReference type="EMBL" id="MU004234">
    <property type="protein sequence ID" value="KAF2670229.1"/>
    <property type="molecule type" value="Genomic_DNA"/>
</dbReference>
<dbReference type="InterPro" id="IPR052184">
    <property type="entry name" value="SDR_enzymes"/>
</dbReference>
<dbReference type="PANTHER" id="PTHR45458:SF3">
    <property type="entry name" value="CHAIN DEHYDROGENASE (ATSC), PUTATIVE-RELATED"/>
    <property type="match status" value="1"/>
</dbReference>
<dbReference type="InterPro" id="IPR002347">
    <property type="entry name" value="SDR_fam"/>
</dbReference>
<dbReference type="PRINTS" id="PR00081">
    <property type="entry name" value="GDHRDH"/>
</dbReference>
<dbReference type="Gene3D" id="3.40.50.720">
    <property type="entry name" value="NAD(P)-binding Rossmann-like Domain"/>
    <property type="match status" value="1"/>
</dbReference>
<dbReference type="PANTHER" id="PTHR45458">
    <property type="entry name" value="SHORT-CHAIN DEHYDROGENASE/REDUCTASE SDR"/>
    <property type="match status" value="1"/>
</dbReference>
<dbReference type="OrthoDB" id="7289984at2759"/>
<organism evidence="1 2">
    <name type="scientific">Microthyrium microscopicum</name>
    <dbReference type="NCBI Taxonomy" id="703497"/>
    <lineage>
        <taxon>Eukaryota</taxon>
        <taxon>Fungi</taxon>
        <taxon>Dikarya</taxon>
        <taxon>Ascomycota</taxon>
        <taxon>Pezizomycotina</taxon>
        <taxon>Dothideomycetes</taxon>
        <taxon>Dothideomycetes incertae sedis</taxon>
        <taxon>Microthyriales</taxon>
        <taxon>Microthyriaceae</taxon>
        <taxon>Microthyrium</taxon>
    </lineage>
</organism>
<reference evidence="1" key="1">
    <citation type="journal article" date="2020" name="Stud. Mycol.">
        <title>101 Dothideomycetes genomes: a test case for predicting lifestyles and emergence of pathogens.</title>
        <authorList>
            <person name="Haridas S."/>
            <person name="Albert R."/>
            <person name="Binder M."/>
            <person name="Bloem J."/>
            <person name="Labutti K."/>
            <person name="Salamov A."/>
            <person name="Andreopoulos B."/>
            <person name="Baker S."/>
            <person name="Barry K."/>
            <person name="Bills G."/>
            <person name="Bluhm B."/>
            <person name="Cannon C."/>
            <person name="Castanera R."/>
            <person name="Culley D."/>
            <person name="Daum C."/>
            <person name="Ezra D."/>
            <person name="Gonzalez J."/>
            <person name="Henrissat B."/>
            <person name="Kuo A."/>
            <person name="Liang C."/>
            <person name="Lipzen A."/>
            <person name="Lutzoni F."/>
            <person name="Magnuson J."/>
            <person name="Mondo S."/>
            <person name="Nolan M."/>
            <person name="Ohm R."/>
            <person name="Pangilinan J."/>
            <person name="Park H.-J."/>
            <person name="Ramirez L."/>
            <person name="Alfaro M."/>
            <person name="Sun H."/>
            <person name="Tritt A."/>
            <person name="Yoshinaga Y."/>
            <person name="Zwiers L.-H."/>
            <person name="Turgeon B."/>
            <person name="Goodwin S."/>
            <person name="Spatafora J."/>
            <person name="Crous P."/>
            <person name="Grigoriev I."/>
        </authorList>
    </citation>
    <scope>NUCLEOTIDE SEQUENCE</scope>
    <source>
        <strain evidence="1">CBS 115976</strain>
    </source>
</reference>
<dbReference type="Proteomes" id="UP000799302">
    <property type="component" value="Unassembled WGS sequence"/>
</dbReference>
<dbReference type="Pfam" id="PF00106">
    <property type="entry name" value="adh_short"/>
    <property type="match status" value="1"/>
</dbReference>